<dbReference type="SMART" id="SM00554">
    <property type="entry name" value="FAS1"/>
    <property type="match status" value="1"/>
</dbReference>
<dbReference type="Proteomes" id="UP000256970">
    <property type="component" value="Unassembled WGS sequence"/>
</dbReference>
<feature type="domain" description="FAS1" evidence="2">
    <location>
        <begin position="39"/>
        <end position="182"/>
    </location>
</feature>
<evidence type="ECO:0000259" key="2">
    <source>
        <dbReference type="PROSITE" id="PS50213"/>
    </source>
</evidence>
<dbReference type="Gene3D" id="2.30.180.10">
    <property type="entry name" value="FAS1 domain"/>
    <property type="match status" value="1"/>
</dbReference>
<dbReference type="Pfam" id="PF02469">
    <property type="entry name" value="Fasciclin"/>
    <property type="match status" value="1"/>
</dbReference>
<dbReference type="STRING" id="3088.A0A383WAK0"/>
<dbReference type="EMBL" id="FNXT01001218">
    <property type="protein sequence ID" value="SZX74647.1"/>
    <property type="molecule type" value="Genomic_DNA"/>
</dbReference>
<dbReference type="InterPro" id="IPR000782">
    <property type="entry name" value="FAS1_domain"/>
</dbReference>
<protein>
    <recommendedName>
        <fullName evidence="2">FAS1 domain-containing protein</fullName>
    </recommendedName>
</protein>
<sequence length="256" mass="25928">MRSLIAFACVFLFATSAAARSLAGSKPAGAAAAVAPKAAPSVAAALQSTPQLSTLLAAVTAAGISIPNSNKWTILAPTNEAFEARLKKDLNTTAAALLGNKQLLTKVLKYHVIPAGAVLSSELKDNQTFTTALAGAAPLTVRVKSKEGKTYVKFIGATNWAKVVTADVKAGNSVVHIVKDVLLPAGVGIAGDAEGWEAKCKANPTSEKCKKWAEKKAAKKTEKAAAAAGMKSAAAAASMKSGTDCTKGAAAAAKKP</sequence>
<accession>A0A383WAK0</accession>
<evidence type="ECO:0000256" key="1">
    <source>
        <dbReference type="SAM" id="SignalP"/>
    </source>
</evidence>
<dbReference type="AlphaFoldDB" id="A0A383WAK0"/>
<reference evidence="3 4" key="1">
    <citation type="submission" date="2016-10" db="EMBL/GenBank/DDBJ databases">
        <authorList>
            <person name="Cai Z."/>
        </authorList>
    </citation>
    <scope>NUCLEOTIDE SEQUENCE [LARGE SCALE GENOMIC DNA]</scope>
</reference>
<dbReference type="FunFam" id="2.30.180.10:FF:000047">
    <property type="entry name" value="Fasciclin-like protein"/>
    <property type="match status" value="1"/>
</dbReference>
<organism evidence="3 4">
    <name type="scientific">Tetradesmus obliquus</name>
    <name type="common">Green alga</name>
    <name type="synonym">Acutodesmus obliquus</name>
    <dbReference type="NCBI Taxonomy" id="3088"/>
    <lineage>
        <taxon>Eukaryota</taxon>
        <taxon>Viridiplantae</taxon>
        <taxon>Chlorophyta</taxon>
        <taxon>core chlorophytes</taxon>
        <taxon>Chlorophyceae</taxon>
        <taxon>CS clade</taxon>
        <taxon>Sphaeropleales</taxon>
        <taxon>Scenedesmaceae</taxon>
        <taxon>Tetradesmus</taxon>
    </lineage>
</organism>
<proteinExistence type="predicted"/>
<keyword evidence="4" id="KW-1185">Reference proteome</keyword>
<dbReference type="InterPro" id="IPR036378">
    <property type="entry name" value="FAS1_dom_sf"/>
</dbReference>
<feature type="chain" id="PRO_5016756415" description="FAS1 domain-containing protein" evidence="1">
    <location>
        <begin position="20"/>
        <end position="256"/>
    </location>
</feature>
<dbReference type="PANTHER" id="PTHR10900:SF77">
    <property type="entry name" value="FI19380P1"/>
    <property type="match status" value="1"/>
</dbReference>
<name>A0A383WAK0_TETOB</name>
<keyword evidence="1" id="KW-0732">Signal</keyword>
<dbReference type="PROSITE" id="PS50213">
    <property type="entry name" value="FAS1"/>
    <property type="match status" value="1"/>
</dbReference>
<evidence type="ECO:0000313" key="4">
    <source>
        <dbReference type="Proteomes" id="UP000256970"/>
    </source>
</evidence>
<evidence type="ECO:0000313" key="3">
    <source>
        <dbReference type="EMBL" id="SZX74647.1"/>
    </source>
</evidence>
<feature type="signal peptide" evidence="1">
    <location>
        <begin position="1"/>
        <end position="19"/>
    </location>
</feature>
<dbReference type="PANTHER" id="PTHR10900">
    <property type="entry name" value="PERIOSTIN-RELATED"/>
    <property type="match status" value="1"/>
</dbReference>
<dbReference type="InterPro" id="IPR050904">
    <property type="entry name" value="Adhesion/Biosynth-related"/>
</dbReference>
<dbReference type="SUPFAM" id="SSF82153">
    <property type="entry name" value="FAS1 domain"/>
    <property type="match status" value="1"/>
</dbReference>
<gene>
    <name evidence="3" type="ORF">BQ4739_LOCUS14970</name>
</gene>